<dbReference type="RefSeq" id="XP_067926453.1">
    <property type="nucleotide sequence ID" value="XM_068061576.1"/>
</dbReference>
<dbReference type="InterPro" id="IPR013126">
    <property type="entry name" value="Hsp_70_fam"/>
</dbReference>
<dbReference type="Gene3D" id="2.60.34.10">
    <property type="entry name" value="Substrate Binding Domain Of DNAk, Chain A, domain 1"/>
    <property type="match status" value="1"/>
</dbReference>
<dbReference type="Gene3D" id="3.30.420.40">
    <property type="match status" value="2"/>
</dbReference>
<dbReference type="Gene3D" id="3.30.30.30">
    <property type="match status" value="1"/>
</dbReference>
<dbReference type="VEuPathDB" id="ToxoDB:CSUI_001370"/>
<evidence type="ECO:0000313" key="4">
    <source>
        <dbReference type="EMBL" id="PHJ24781.1"/>
    </source>
</evidence>
<dbReference type="InterPro" id="IPR043129">
    <property type="entry name" value="ATPase_NBD"/>
</dbReference>
<dbReference type="Gene3D" id="1.20.1270.10">
    <property type="match status" value="1"/>
</dbReference>
<feature type="compositionally biased region" description="Low complexity" evidence="3">
    <location>
        <begin position="562"/>
        <end position="581"/>
    </location>
</feature>
<keyword evidence="2" id="KW-0067">ATP-binding</keyword>
<proteinExistence type="predicted"/>
<protein>
    <recommendedName>
        <fullName evidence="6">DnaK family protein</fullName>
    </recommendedName>
</protein>
<dbReference type="InterPro" id="IPR029047">
    <property type="entry name" value="HSP70_peptide-bd_sf"/>
</dbReference>
<evidence type="ECO:0008006" key="6">
    <source>
        <dbReference type="Google" id="ProtNLM"/>
    </source>
</evidence>
<dbReference type="Proteomes" id="UP000221165">
    <property type="component" value="Unassembled WGS sequence"/>
</dbReference>
<dbReference type="InterPro" id="IPR018181">
    <property type="entry name" value="Heat_shock_70_CS"/>
</dbReference>
<accession>A0A2C6KL63</accession>
<evidence type="ECO:0000256" key="1">
    <source>
        <dbReference type="ARBA" id="ARBA00022741"/>
    </source>
</evidence>
<keyword evidence="5" id="KW-1185">Reference proteome</keyword>
<dbReference type="SUPFAM" id="SSF100934">
    <property type="entry name" value="Heat shock protein 70kD (HSP70), C-terminal subdomain"/>
    <property type="match status" value="1"/>
</dbReference>
<evidence type="ECO:0000256" key="3">
    <source>
        <dbReference type="SAM" id="MobiDB-lite"/>
    </source>
</evidence>
<dbReference type="GO" id="GO:0140662">
    <property type="term" value="F:ATP-dependent protein folding chaperone"/>
    <property type="evidence" value="ECO:0007669"/>
    <property type="project" value="InterPro"/>
</dbReference>
<reference evidence="4 5" key="1">
    <citation type="journal article" date="2017" name="Int. J. Parasitol.">
        <title>The genome of the protozoan parasite Cystoisospora suis and a reverse vaccinology approach to identify vaccine candidates.</title>
        <authorList>
            <person name="Palmieri N."/>
            <person name="Shrestha A."/>
            <person name="Ruttkowski B."/>
            <person name="Beck T."/>
            <person name="Vogl C."/>
            <person name="Tomley F."/>
            <person name="Blake D.P."/>
            <person name="Joachim A."/>
        </authorList>
    </citation>
    <scope>NUCLEOTIDE SEQUENCE [LARGE SCALE GENOMIC DNA]</scope>
    <source>
        <strain evidence="4 5">Wien I</strain>
    </source>
</reference>
<dbReference type="PRINTS" id="PR00301">
    <property type="entry name" value="HEATSHOCK70"/>
</dbReference>
<dbReference type="PANTHER" id="PTHR45639:SF4">
    <property type="entry name" value="HSC70CB, ISOFORM G"/>
    <property type="match status" value="1"/>
</dbReference>
<keyword evidence="1" id="KW-0547">Nucleotide-binding</keyword>
<gene>
    <name evidence="4" type="ORF">CSUI_001370</name>
</gene>
<dbReference type="PROSITE" id="PS01036">
    <property type="entry name" value="HSP70_3"/>
    <property type="match status" value="1"/>
</dbReference>
<dbReference type="AlphaFoldDB" id="A0A2C6KL63"/>
<dbReference type="GO" id="GO:0005634">
    <property type="term" value="C:nucleus"/>
    <property type="evidence" value="ECO:0007669"/>
    <property type="project" value="TreeGrafter"/>
</dbReference>
<sequence length="931" mass="102231">MAVLGIDLGSLNSVMATVQRGTVSVVTTELSDRVTPSLVGFTEDQRLMGDHALAQMKSNAKNTCRYFKNILGVVHDPSDSSLQKEVGMSLQNMAPLSPNGLMGYQVQYRGKEMKFSAERVTAAFLTKLRQVAEGSLQKAISEIVIACPSWFRDSHRTALLNASQIAGLKCLRIISDMAATCLDYGMYRRQHFSPDHPHIAAFVNVGHSTSSCCIAAFWSDRLRILAEVSDNELGGRDMDYEIMKHFASEFEKKTQTNPLATLKARLKLEDQANKAKKILSANLETGFHVECLVEDQDCSGLLTRDVFEDLCSQTLAPKLQKLLQSALEKSGLKSKEEVASVEIAGGCTRIPWVQRCISSVFGLDLSRTLAGDETVARGCALQAAMASASFRVKEFGFGERLQYPICITWDGERVEDRPSAVQTLTGQGHYIIPEAEGGGLQTLSSSSGSSCCYMIPPGAETDTIRKFTFLRSSSFTVKASYADLPPGSPQAQLDTCQISLTNKSSSSGDLPQEVQVYVHLNYYGLLRFVRVCVKEKREELVPQEQGDASMKPEVPSSQQEGSTTSSTTAQDSSSTSSSSATGMEEKHEHPSSEPCHHPSQGKSSQSDGGDTSVDAVMTDASSSSSSSSSRVVVKKIDVPYQIQEAACRTTGIELRDYREQELNMENDDRVAREKLDKLNELETYLYQFRDHLTGKWRDFASDAERKAGEKQLGEVQTWIDDVLYDVSSVSKSAVVSKLQGLHDIGDKIQRRYEDHEGRREAEQHLHACISESRLLAQSNDEEYAHVPVEERRKVHDLANQTEAWLSEMVAKQRDLPLYVDPVVTVRDMQRRREDLQYLVHQVFSQRHHKSSSKHSPAGDGNRGGSSPNANPSQEGTKNPSGGAAGEEIEEKANMSGSQQNPQASPSSSSGGSDGVNDHHNNTSGSGQEYSN</sequence>
<organism evidence="4 5">
    <name type="scientific">Cystoisospora suis</name>
    <dbReference type="NCBI Taxonomy" id="483139"/>
    <lineage>
        <taxon>Eukaryota</taxon>
        <taxon>Sar</taxon>
        <taxon>Alveolata</taxon>
        <taxon>Apicomplexa</taxon>
        <taxon>Conoidasida</taxon>
        <taxon>Coccidia</taxon>
        <taxon>Eucoccidiorida</taxon>
        <taxon>Eimeriorina</taxon>
        <taxon>Sarcocystidae</taxon>
        <taxon>Cystoisospora</taxon>
    </lineage>
</organism>
<dbReference type="EMBL" id="MIGC01000542">
    <property type="protein sequence ID" value="PHJ24781.1"/>
    <property type="molecule type" value="Genomic_DNA"/>
</dbReference>
<comment type="caution">
    <text evidence="4">The sequence shown here is derived from an EMBL/GenBank/DDBJ whole genome shotgun (WGS) entry which is preliminary data.</text>
</comment>
<dbReference type="GeneID" id="94424787"/>
<dbReference type="GO" id="GO:0005524">
    <property type="term" value="F:ATP binding"/>
    <property type="evidence" value="ECO:0007669"/>
    <property type="project" value="UniProtKB-KW"/>
</dbReference>
<evidence type="ECO:0000256" key="2">
    <source>
        <dbReference type="ARBA" id="ARBA00022840"/>
    </source>
</evidence>
<feature type="region of interest" description="Disordered" evidence="3">
    <location>
        <begin position="843"/>
        <end position="931"/>
    </location>
</feature>
<feature type="compositionally biased region" description="Polar residues" evidence="3">
    <location>
        <begin position="921"/>
        <end position="931"/>
    </location>
</feature>
<feature type="compositionally biased region" description="Low complexity" evidence="3">
    <location>
        <begin position="895"/>
        <end position="910"/>
    </location>
</feature>
<dbReference type="SUPFAM" id="SSF53067">
    <property type="entry name" value="Actin-like ATPase domain"/>
    <property type="match status" value="2"/>
</dbReference>
<feature type="compositionally biased region" description="Basic and acidic residues" evidence="3">
    <location>
        <begin position="583"/>
        <end position="596"/>
    </location>
</feature>
<dbReference type="OrthoDB" id="434160at2759"/>
<dbReference type="Gene3D" id="3.90.640.10">
    <property type="entry name" value="Actin, Chain A, domain 4"/>
    <property type="match status" value="1"/>
</dbReference>
<feature type="region of interest" description="Disordered" evidence="3">
    <location>
        <begin position="540"/>
        <end position="631"/>
    </location>
</feature>
<feature type="compositionally biased region" description="Polar residues" evidence="3">
    <location>
        <begin position="864"/>
        <end position="879"/>
    </location>
</feature>
<dbReference type="InterPro" id="IPR029048">
    <property type="entry name" value="HSP70_C_sf"/>
</dbReference>
<name>A0A2C6KL63_9APIC</name>
<evidence type="ECO:0000313" key="5">
    <source>
        <dbReference type="Proteomes" id="UP000221165"/>
    </source>
</evidence>
<dbReference type="GO" id="GO:0005829">
    <property type="term" value="C:cytosol"/>
    <property type="evidence" value="ECO:0007669"/>
    <property type="project" value="TreeGrafter"/>
</dbReference>
<feature type="compositionally biased region" description="Low complexity" evidence="3">
    <location>
        <begin position="597"/>
        <end position="612"/>
    </location>
</feature>
<dbReference type="FunFam" id="3.90.640.10:FF:000004">
    <property type="entry name" value="Heat shock 70 kDa protein 4"/>
    <property type="match status" value="1"/>
</dbReference>
<dbReference type="PANTHER" id="PTHR45639">
    <property type="entry name" value="HSC70CB, ISOFORM G-RELATED"/>
    <property type="match status" value="1"/>
</dbReference>
<dbReference type="CDD" id="cd11732">
    <property type="entry name" value="ASKHA_NBD_HSP70_HSP105-110-like"/>
    <property type="match status" value="1"/>
</dbReference>
<dbReference type="Pfam" id="PF00012">
    <property type="entry name" value="HSP70"/>
    <property type="match status" value="1"/>
</dbReference>